<keyword evidence="7" id="KW-0547">Nucleotide-binding</keyword>
<keyword evidence="9" id="KW-0067">ATP-binding</keyword>
<dbReference type="InterPro" id="IPR035965">
    <property type="entry name" value="PAS-like_dom_sf"/>
</dbReference>
<dbReference type="FunFam" id="1.10.287.130:FF:000004">
    <property type="entry name" value="Ethylene receptor 1"/>
    <property type="match status" value="1"/>
</dbReference>
<evidence type="ECO:0000259" key="15">
    <source>
        <dbReference type="PROSITE" id="PS50109"/>
    </source>
</evidence>
<keyword evidence="10" id="KW-1133">Transmembrane helix</keyword>
<reference evidence="18" key="1">
    <citation type="journal article" date="2020" name="mSystems">
        <title>Genome- and Community-Level Interaction Insights into Carbon Utilization and Element Cycling Functions of Hydrothermarchaeota in Hydrothermal Sediment.</title>
        <authorList>
            <person name="Zhou Z."/>
            <person name="Liu Y."/>
            <person name="Xu W."/>
            <person name="Pan J."/>
            <person name="Luo Z.H."/>
            <person name="Li M."/>
        </authorList>
    </citation>
    <scope>NUCLEOTIDE SEQUENCE [LARGE SCALE GENOMIC DNA]</scope>
    <source>
        <strain evidence="18">SpSt-1181</strain>
    </source>
</reference>
<dbReference type="Gene3D" id="3.40.50.2300">
    <property type="match status" value="2"/>
</dbReference>
<dbReference type="AlphaFoldDB" id="A0A831ST28"/>
<dbReference type="SUPFAM" id="SSF55874">
    <property type="entry name" value="ATPase domain of HSP90 chaperone/DNA topoisomerase II/histidine kinase"/>
    <property type="match status" value="1"/>
</dbReference>
<dbReference type="CDD" id="cd16922">
    <property type="entry name" value="HATPase_EvgS-ArcB-TorS-like"/>
    <property type="match status" value="1"/>
</dbReference>
<evidence type="ECO:0000256" key="5">
    <source>
        <dbReference type="ARBA" id="ARBA00022679"/>
    </source>
</evidence>
<comment type="caution">
    <text evidence="18">The sequence shown here is derived from an EMBL/GenBank/DDBJ whole genome shotgun (WGS) entry which is preliminary data.</text>
</comment>
<dbReference type="Proteomes" id="UP000886335">
    <property type="component" value="Unassembled WGS sequence"/>
</dbReference>
<dbReference type="SMART" id="SM00086">
    <property type="entry name" value="PAC"/>
    <property type="match status" value="1"/>
</dbReference>
<comment type="catalytic activity">
    <reaction evidence="1">
        <text>ATP + protein L-histidine = ADP + protein N-phospho-L-histidine.</text>
        <dbReference type="EC" id="2.7.13.3"/>
    </reaction>
</comment>
<gene>
    <name evidence="18" type="ORF">ENN50_02525</name>
</gene>
<evidence type="ECO:0000256" key="9">
    <source>
        <dbReference type="ARBA" id="ARBA00022840"/>
    </source>
</evidence>
<keyword evidence="8 18" id="KW-0418">Kinase</keyword>
<dbReference type="InterPro" id="IPR036890">
    <property type="entry name" value="HATPase_C_sf"/>
</dbReference>
<dbReference type="Pfam" id="PF00512">
    <property type="entry name" value="HisKA"/>
    <property type="match status" value="1"/>
</dbReference>
<dbReference type="NCBIfam" id="TIGR00229">
    <property type="entry name" value="sensory_box"/>
    <property type="match status" value="1"/>
</dbReference>
<dbReference type="Gene3D" id="3.30.450.20">
    <property type="entry name" value="PAS domain"/>
    <property type="match status" value="1"/>
</dbReference>
<dbReference type="SMART" id="SM00448">
    <property type="entry name" value="REC"/>
    <property type="match status" value="2"/>
</dbReference>
<evidence type="ECO:0000256" key="7">
    <source>
        <dbReference type="ARBA" id="ARBA00022741"/>
    </source>
</evidence>
<keyword evidence="4 13" id="KW-0597">Phosphoprotein</keyword>
<keyword evidence="12" id="KW-0472">Membrane</keyword>
<dbReference type="PANTHER" id="PTHR45339">
    <property type="entry name" value="HYBRID SIGNAL TRANSDUCTION HISTIDINE KINASE J"/>
    <property type="match status" value="1"/>
</dbReference>
<feature type="domain" description="Response regulatory" evidence="16">
    <location>
        <begin position="369"/>
        <end position="490"/>
    </location>
</feature>
<feature type="domain" description="Histidine kinase" evidence="15">
    <location>
        <begin position="129"/>
        <end position="350"/>
    </location>
</feature>
<proteinExistence type="predicted"/>
<evidence type="ECO:0000259" key="17">
    <source>
        <dbReference type="PROSITE" id="PS50113"/>
    </source>
</evidence>
<dbReference type="EMBL" id="DSBW01000059">
    <property type="protein sequence ID" value="HED30568.1"/>
    <property type="molecule type" value="Genomic_DNA"/>
</dbReference>
<evidence type="ECO:0000256" key="8">
    <source>
        <dbReference type="ARBA" id="ARBA00022777"/>
    </source>
</evidence>
<dbReference type="InterPro" id="IPR001789">
    <property type="entry name" value="Sig_transdc_resp-reg_receiver"/>
</dbReference>
<dbReference type="SUPFAM" id="SSF55785">
    <property type="entry name" value="PYP-like sensor domain (PAS domain)"/>
    <property type="match status" value="1"/>
</dbReference>
<dbReference type="Pfam" id="PF00072">
    <property type="entry name" value="Response_reg"/>
    <property type="match status" value="2"/>
</dbReference>
<dbReference type="Pfam" id="PF08447">
    <property type="entry name" value="PAS_3"/>
    <property type="match status" value="1"/>
</dbReference>
<dbReference type="CDD" id="cd00130">
    <property type="entry name" value="PAS"/>
    <property type="match status" value="1"/>
</dbReference>
<dbReference type="GO" id="GO:0005524">
    <property type="term" value="F:ATP binding"/>
    <property type="evidence" value="ECO:0007669"/>
    <property type="project" value="UniProtKB-KW"/>
</dbReference>
<evidence type="ECO:0000256" key="14">
    <source>
        <dbReference type="SAM" id="MobiDB-lite"/>
    </source>
</evidence>
<organism evidence="18">
    <name type="scientific">Prosthecochloris aestuarii</name>
    <dbReference type="NCBI Taxonomy" id="1102"/>
    <lineage>
        <taxon>Bacteria</taxon>
        <taxon>Pseudomonadati</taxon>
        <taxon>Chlorobiota</taxon>
        <taxon>Chlorobiia</taxon>
        <taxon>Chlorobiales</taxon>
        <taxon>Chlorobiaceae</taxon>
        <taxon>Prosthecochloris</taxon>
    </lineage>
</organism>
<dbReference type="EC" id="2.7.13.3" evidence="3"/>
<evidence type="ECO:0000256" key="3">
    <source>
        <dbReference type="ARBA" id="ARBA00012438"/>
    </source>
</evidence>
<dbReference type="PRINTS" id="PR00344">
    <property type="entry name" value="BCTRLSENSOR"/>
</dbReference>
<dbReference type="CDD" id="cd00082">
    <property type="entry name" value="HisKA"/>
    <property type="match status" value="1"/>
</dbReference>
<keyword evidence="5" id="KW-0808">Transferase</keyword>
<dbReference type="InterPro" id="IPR001610">
    <property type="entry name" value="PAC"/>
</dbReference>
<dbReference type="SUPFAM" id="SSF52172">
    <property type="entry name" value="CheY-like"/>
    <property type="match status" value="2"/>
</dbReference>
<evidence type="ECO:0000256" key="13">
    <source>
        <dbReference type="PROSITE-ProRule" id="PRU00169"/>
    </source>
</evidence>
<dbReference type="PROSITE" id="PS50113">
    <property type="entry name" value="PAC"/>
    <property type="match status" value="1"/>
</dbReference>
<dbReference type="Pfam" id="PF02518">
    <property type="entry name" value="HATPase_c"/>
    <property type="match status" value="1"/>
</dbReference>
<feature type="domain" description="Response regulatory" evidence="16">
    <location>
        <begin position="521"/>
        <end position="640"/>
    </location>
</feature>
<accession>A0A831ST28</accession>
<dbReference type="SMART" id="SM00388">
    <property type="entry name" value="HisKA"/>
    <property type="match status" value="1"/>
</dbReference>
<evidence type="ECO:0000256" key="1">
    <source>
        <dbReference type="ARBA" id="ARBA00000085"/>
    </source>
</evidence>
<dbReference type="PANTHER" id="PTHR45339:SF1">
    <property type="entry name" value="HYBRID SIGNAL TRANSDUCTION HISTIDINE KINASE J"/>
    <property type="match status" value="1"/>
</dbReference>
<evidence type="ECO:0000259" key="16">
    <source>
        <dbReference type="PROSITE" id="PS50110"/>
    </source>
</evidence>
<evidence type="ECO:0000256" key="10">
    <source>
        <dbReference type="ARBA" id="ARBA00022989"/>
    </source>
</evidence>
<evidence type="ECO:0000256" key="11">
    <source>
        <dbReference type="ARBA" id="ARBA00023012"/>
    </source>
</evidence>
<dbReference type="Gene3D" id="1.10.287.130">
    <property type="match status" value="1"/>
</dbReference>
<dbReference type="CDD" id="cd17546">
    <property type="entry name" value="REC_hyHK_CKI1_RcsC-like"/>
    <property type="match status" value="1"/>
</dbReference>
<dbReference type="GO" id="GO:0016020">
    <property type="term" value="C:membrane"/>
    <property type="evidence" value="ECO:0007669"/>
    <property type="project" value="UniProtKB-SubCell"/>
</dbReference>
<dbReference type="InterPro" id="IPR005467">
    <property type="entry name" value="His_kinase_dom"/>
</dbReference>
<keyword evidence="6" id="KW-0812">Transmembrane</keyword>
<protein>
    <recommendedName>
        <fullName evidence="3">histidine kinase</fullName>
        <ecNumber evidence="3">2.7.13.3</ecNumber>
    </recommendedName>
</protein>
<dbReference type="InterPro" id="IPR003661">
    <property type="entry name" value="HisK_dim/P_dom"/>
</dbReference>
<dbReference type="InterPro" id="IPR013655">
    <property type="entry name" value="PAS_fold_3"/>
</dbReference>
<feature type="modified residue" description="4-aspartylphosphate" evidence="13">
    <location>
        <position position="423"/>
    </location>
</feature>
<name>A0A831ST28_PROAE</name>
<comment type="subcellular location">
    <subcellularLocation>
        <location evidence="2">Membrane</location>
    </subcellularLocation>
</comment>
<evidence type="ECO:0000256" key="2">
    <source>
        <dbReference type="ARBA" id="ARBA00004370"/>
    </source>
</evidence>
<feature type="region of interest" description="Disordered" evidence="14">
    <location>
        <begin position="493"/>
        <end position="512"/>
    </location>
</feature>
<dbReference type="InterPro" id="IPR000700">
    <property type="entry name" value="PAS-assoc_C"/>
</dbReference>
<dbReference type="InterPro" id="IPR036097">
    <property type="entry name" value="HisK_dim/P_sf"/>
</dbReference>
<dbReference type="PROSITE" id="PS50109">
    <property type="entry name" value="HIS_KIN"/>
    <property type="match status" value="1"/>
</dbReference>
<keyword evidence="11" id="KW-0902">Two-component regulatory system</keyword>
<evidence type="ECO:0000313" key="18">
    <source>
        <dbReference type="EMBL" id="HED30568.1"/>
    </source>
</evidence>
<dbReference type="GO" id="GO:0000155">
    <property type="term" value="F:phosphorelay sensor kinase activity"/>
    <property type="evidence" value="ECO:0007669"/>
    <property type="project" value="InterPro"/>
</dbReference>
<dbReference type="Gene3D" id="3.30.565.10">
    <property type="entry name" value="Histidine kinase-like ATPase, C-terminal domain"/>
    <property type="match status" value="1"/>
</dbReference>
<sequence length="640" mass="71987">FFFKGNQRLADILGYESPSEMQGISMRKLHLSEERYLEFGAHHYEKLKDGEQFQVEYQLRRKNGEPVWCSLSGKALDPENLDNGVIWIIDDLEERKKAELKLLEANKRLEEATVRSEIANKAKSDFLANMSHEIRTPLNGVIGMTGILLESGLTTEQQRYAQIINSSSNTLLNLVNDILDFCKIEANMLTLEEIDFDLVELVEDLADAFAHKTQEKGLELVCTINDDVPRLLVGDPGRIRQILTNLLGNAVKFTQQGEIVLSANLQADEQHTSYIQFSVKDTGIGIDAKQSKMLFEQFTQADTSTTRQYGGTGLGLAIAKELTERMNGSIGVESRKGEGSEFRFTIQVKKQKTGQRHRENLPNILRGLCVLIVDDNATNREILSSILRSWGIRVREADGACSGIEQLRRAVAQQRAFDIAIIDMQMPHIDGLQLGETIHHDPDIGDTDMIMLTSLSMYDNKALLEKAGFQECLTKPARREDLKQALLRTVSRRKQAEEEVQGAQEKHDDGERRHKHLRTANVLLVEDNKTNQIVAQCMLRKLQVQVDTAENGREAIAKLEGGNYDLVLMDIQMPEMDGLEATKHIRNASSGVRDHHIPVIALTAHAMSGDRENCIDAGMDDYLTKPIQIEALSDILKKYL</sequence>
<feature type="non-terminal residue" evidence="18">
    <location>
        <position position="1"/>
    </location>
</feature>
<dbReference type="InterPro" id="IPR003594">
    <property type="entry name" value="HATPase_dom"/>
</dbReference>
<dbReference type="InterPro" id="IPR000014">
    <property type="entry name" value="PAS"/>
</dbReference>
<dbReference type="PROSITE" id="PS50110">
    <property type="entry name" value="RESPONSE_REGULATORY"/>
    <property type="match status" value="2"/>
</dbReference>
<evidence type="ECO:0000256" key="4">
    <source>
        <dbReference type="ARBA" id="ARBA00022553"/>
    </source>
</evidence>
<dbReference type="SMART" id="SM00387">
    <property type="entry name" value="HATPase_c"/>
    <property type="match status" value="1"/>
</dbReference>
<feature type="modified residue" description="4-aspartylphosphate" evidence="13">
    <location>
        <position position="570"/>
    </location>
</feature>
<dbReference type="SUPFAM" id="SSF47384">
    <property type="entry name" value="Homodimeric domain of signal transducing histidine kinase"/>
    <property type="match status" value="1"/>
</dbReference>
<evidence type="ECO:0000256" key="6">
    <source>
        <dbReference type="ARBA" id="ARBA00022692"/>
    </source>
</evidence>
<feature type="domain" description="PAC" evidence="17">
    <location>
        <begin position="53"/>
        <end position="104"/>
    </location>
</feature>
<dbReference type="InterPro" id="IPR011006">
    <property type="entry name" value="CheY-like_superfamily"/>
</dbReference>
<evidence type="ECO:0000256" key="12">
    <source>
        <dbReference type="ARBA" id="ARBA00023136"/>
    </source>
</evidence>
<dbReference type="CDD" id="cd00156">
    <property type="entry name" value="REC"/>
    <property type="match status" value="1"/>
</dbReference>
<dbReference type="FunFam" id="3.30.565.10:FF:000010">
    <property type="entry name" value="Sensor histidine kinase RcsC"/>
    <property type="match status" value="1"/>
</dbReference>
<dbReference type="InterPro" id="IPR004358">
    <property type="entry name" value="Sig_transdc_His_kin-like_C"/>
</dbReference>